<keyword evidence="9" id="KW-0325">Glycoprotein</keyword>
<proteinExistence type="inferred from homology"/>
<evidence type="ECO:0000256" key="1">
    <source>
        <dbReference type="ARBA" id="ARBA00004651"/>
    </source>
</evidence>
<keyword evidence="6" id="KW-0297">G-protein coupled receptor</keyword>
<evidence type="ECO:0000256" key="3">
    <source>
        <dbReference type="ARBA" id="ARBA00022475"/>
    </source>
</evidence>
<dbReference type="PRINTS" id="PR00248">
    <property type="entry name" value="GPCRMGR"/>
</dbReference>
<feature type="compositionally biased region" description="Polar residues" evidence="11">
    <location>
        <begin position="1111"/>
        <end position="1123"/>
    </location>
</feature>
<dbReference type="AlphaFoldDB" id="A0A914GPQ6"/>
<feature type="transmembrane region" description="Helical" evidence="12">
    <location>
        <begin position="835"/>
        <end position="858"/>
    </location>
</feature>
<keyword evidence="7 12" id="KW-0472">Membrane</keyword>
<evidence type="ECO:0000313" key="16">
    <source>
        <dbReference type="WBParaSite" id="Gr19_v10_g10284.t2"/>
    </source>
</evidence>
<keyword evidence="8" id="KW-0675">Receptor</keyword>
<dbReference type="InterPro" id="IPR038550">
    <property type="entry name" value="GPCR_3_9-Cys_sf"/>
</dbReference>
<dbReference type="InterPro" id="IPR000337">
    <property type="entry name" value="GPCR_3"/>
</dbReference>
<feature type="region of interest" description="Disordered" evidence="11">
    <location>
        <begin position="1111"/>
        <end position="1133"/>
    </location>
</feature>
<dbReference type="Gene3D" id="3.40.50.2300">
    <property type="match status" value="2"/>
</dbReference>
<feature type="region of interest" description="Disordered" evidence="11">
    <location>
        <begin position="991"/>
        <end position="1020"/>
    </location>
</feature>
<dbReference type="InterPro" id="IPR017978">
    <property type="entry name" value="GPCR_3_C"/>
</dbReference>
<dbReference type="SUPFAM" id="SSF53822">
    <property type="entry name" value="Periplasmic binding protein-like I"/>
    <property type="match status" value="1"/>
</dbReference>
<dbReference type="InterPro" id="IPR000162">
    <property type="entry name" value="GPCR_3_mtglu_rcpt"/>
</dbReference>
<feature type="transmembrane region" description="Helical" evidence="12">
    <location>
        <begin position="647"/>
        <end position="669"/>
    </location>
</feature>
<feature type="compositionally biased region" description="Polar residues" evidence="11">
    <location>
        <begin position="1169"/>
        <end position="1194"/>
    </location>
</feature>
<dbReference type="GO" id="GO:0004930">
    <property type="term" value="F:G protein-coupled receptor activity"/>
    <property type="evidence" value="ECO:0007669"/>
    <property type="project" value="UniProtKB-KW"/>
</dbReference>
<feature type="domain" description="G-protein coupled receptors family 3 profile" evidence="14">
    <location>
        <begin position="609"/>
        <end position="872"/>
    </location>
</feature>
<feature type="chain" id="PRO_5036719192" evidence="13">
    <location>
        <begin position="17"/>
        <end position="1247"/>
    </location>
</feature>
<evidence type="ECO:0000256" key="10">
    <source>
        <dbReference type="ARBA" id="ARBA00023224"/>
    </source>
</evidence>
<keyword evidence="15" id="KW-1185">Reference proteome</keyword>
<dbReference type="PROSITE" id="PS50259">
    <property type="entry name" value="G_PROTEIN_RECEP_F3_4"/>
    <property type="match status" value="1"/>
</dbReference>
<feature type="transmembrane region" description="Helical" evidence="12">
    <location>
        <begin position="802"/>
        <end position="823"/>
    </location>
</feature>
<organism evidence="15 16">
    <name type="scientific">Globodera rostochiensis</name>
    <name type="common">Golden nematode worm</name>
    <name type="synonym">Heterodera rostochiensis</name>
    <dbReference type="NCBI Taxonomy" id="31243"/>
    <lineage>
        <taxon>Eukaryota</taxon>
        <taxon>Metazoa</taxon>
        <taxon>Ecdysozoa</taxon>
        <taxon>Nematoda</taxon>
        <taxon>Chromadorea</taxon>
        <taxon>Rhabditida</taxon>
        <taxon>Tylenchina</taxon>
        <taxon>Tylenchomorpha</taxon>
        <taxon>Tylenchoidea</taxon>
        <taxon>Heteroderidae</taxon>
        <taxon>Heteroderinae</taxon>
        <taxon>Globodera</taxon>
    </lineage>
</organism>
<feature type="region of interest" description="Disordered" evidence="11">
    <location>
        <begin position="1162"/>
        <end position="1231"/>
    </location>
</feature>
<dbReference type="InterPro" id="IPR028082">
    <property type="entry name" value="Peripla_BP_I"/>
</dbReference>
<keyword evidence="5 12" id="KW-1133">Transmembrane helix</keyword>
<dbReference type="Proteomes" id="UP000887572">
    <property type="component" value="Unplaced"/>
</dbReference>
<evidence type="ECO:0000256" key="7">
    <source>
        <dbReference type="ARBA" id="ARBA00023136"/>
    </source>
</evidence>
<dbReference type="InterPro" id="IPR017979">
    <property type="entry name" value="GPCR_3_CS"/>
</dbReference>
<dbReference type="InterPro" id="IPR050726">
    <property type="entry name" value="mGluR"/>
</dbReference>
<comment type="subcellular location">
    <subcellularLocation>
        <location evidence="1">Cell membrane</location>
        <topology evidence="1">Multi-pass membrane protein</topology>
    </subcellularLocation>
</comment>
<dbReference type="CDD" id="cd15285">
    <property type="entry name" value="7tmC_mGluR_group1"/>
    <property type="match status" value="1"/>
</dbReference>
<dbReference type="Pfam" id="PF01094">
    <property type="entry name" value="ANF_receptor"/>
    <property type="match status" value="2"/>
</dbReference>
<dbReference type="Pfam" id="PF00003">
    <property type="entry name" value="7tm_3"/>
    <property type="match status" value="1"/>
</dbReference>
<comment type="similarity">
    <text evidence="2">Belongs to the G-protein coupled receptor 3 family.</text>
</comment>
<dbReference type="PRINTS" id="PR00593">
    <property type="entry name" value="MTABOTROPICR"/>
</dbReference>
<dbReference type="FunFam" id="3.40.50.2300:FF:000145">
    <property type="entry name" value="Glutamate receptor, metabotropic"/>
    <property type="match status" value="1"/>
</dbReference>
<feature type="compositionally biased region" description="Polar residues" evidence="11">
    <location>
        <begin position="1213"/>
        <end position="1224"/>
    </location>
</feature>
<evidence type="ECO:0000256" key="11">
    <source>
        <dbReference type="SAM" id="MobiDB-lite"/>
    </source>
</evidence>
<accession>A0A914GPQ6</accession>
<evidence type="ECO:0000256" key="8">
    <source>
        <dbReference type="ARBA" id="ARBA00023170"/>
    </source>
</evidence>
<dbReference type="Pfam" id="PF07562">
    <property type="entry name" value="NCD3G"/>
    <property type="match status" value="1"/>
</dbReference>
<name>A0A914GPQ6_GLORO</name>
<dbReference type="InterPro" id="IPR001828">
    <property type="entry name" value="ANF_lig-bd_rcpt"/>
</dbReference>
<feature type="signal peptide" evidence="13">
    <location>
        <begin position="1"/>
        <end position="16"/>
    </location>
</feature>
<protein>
    <submittedName>
        <fullName evidence="16">G-protein coupled receptors family 3 profile domain-containing protein</fullName>
    </submittedName>
</protein>
<evidence type="ECO:0000256" key="6">
    <source>
        <dbReference type="ARBA" id="ARBA00023040"/>
    </source>
</evidence>
<evidence type="ECO:0000256" key="2">
    <source>
        <dbReference type="ARBA" id="ARBA00007242"/>
    </source>
</evidence>
<evidence type="ECO:0000313" key="15">
    <source>
        <dbReference type="Proteomes" id="UP000887572"/>
    </source>
</evidence>
<keyword evidence="10" id="KW-0807">Transducer</keyword>
<reference evidence="16" key="1">
    <citation type="submission" date="2022-11" db="UniProtKB">
        <authorList>
            <consortium name="WormBaseParasite"/>
        </authorList>
    </citation>
    <scope>IDENTIFICATION</scope>
</reference>
<feature type="transmembrane region" description="Helical" evidence="12">
    <location>
        <begin position="611"/>
        <end position="635"/>
    </location>
</feature>
<evidence type="ECO:0000256" key="4">
    <source>
        <dbReference type="ARBA" id="ARBA00022692"/>
    </source>
</evidence>
<dbReference type="GO" id="GO:0005886">
    <property type="term" value="C:plasma membrane"/>
    <property type="evidence" value="ECO:0007669"/>
    <property type="project" value="UniProtKB-SubCell"/>
</dbReference>
<dbReference type="InterPro" id="IPR011500">
    <property type="entry name" value="GPCR_3_9-Cys_dom"/>
</dbReference>
<keyword evidence="13" id="KW-0732">Signal</keyword>
<feature type="transmembrane region" description="Helical" evidence="12">
    <location>
        <begin position="760"/>
        <end position="790"/>
    </location>
</feature>
<dbReference type="WBParaSite" id="Gr19_v10_g10284.t2">
    <property type="protein sequence ID" value="Gr19_v10_g10284.t2"/>
    <property type="gene ID" value="Gr19_v10_g10284"/>
</dbReference>
<evidence type="ECO:0000256" key="5">
    <source>
        <dbReference type="ARBA" id="ARBA00022989"/>
    </source>
</evidence>
<evidence type="ECO:0000256" key="9">
    <source>
        <dbReference type="ARBA" id="ARBA00023180"/>
    </source>
</evidence>
<keyword evidence="3" id="KW-1003">Cell membrane</keyword>
<dbReference type="PANTHER" id="PTHR24060">
    <property type="entry name" value="METABOTROPIC GLUTAMATE RECEPTOR"/>
    <property type="match status" value="1"/>
</dbReference>
<feature type="transmembrane region" description="Helical" evidence="12">
    <location>
        <begin position="675"/>
        <end position="696"/>
    </location>
</feature>
<evidence type="ECO:0000259" key="14">
    <source>
        <dbReference type="PROSITE" id="PS50259"/>
    </source>
</evidence>
<sequence>MLYSHVTLLMLRVVDVITKTSVQQSAKMLVGELPGDIQIGALFPMHRQIAGSEGCGAIWEQYGIQRAEIAMLTVQELNKVLPFRLGISIRDSCWTERIAMEQTIAFLREGVTQCSCCQTAGCQKKDNPVVAIVGPAKSSTTIAVQNLLQVFRIPQIGYSATTTDLSDKEQFGYYLRVVPSDAWQAMTINQLLMHFNWTYIAVVYSAGNYGEKGFEAMERLTRSGGSDVCIAHAQKVKSLGEPTEYRNALRALNQLSRRPQVIVCFCEGMALKRMFLAQKALRLEASESAAAANGNNTTKNRIKGRGKRRYYQREFQWIGSDGWADRLDVVEGVEEEAAGSFSIRIHSPNVRTFEPYYFALNPHNHTRNPWFREFWQQKFKCLLTVPKDDTVSRQCTGLESLASGYEQDPKLSQVINAIRVVGFALREMYNDKCPSSRQNVSTSALLNAQFESPCPEMETINGTLLFRYMMNVSFVDEFQQEISFDASGDPPAWYDILNYVGGDHFRLAGDFRQTSDGSHRLRMLQKKLMFYDKTDVMPESVCSKPCGIGQHRRQSTACCWTCEDCLETQFVNASTSECNDCPLGQWPEQSHRQSCKTINNEYQSMAGPAQMAAIAFASVGILCTFLCILVFVNFNSTPVVKSTTRELSFIILGGIVVCYLCTYVLLAPASDVVCFFTRTVPPIAFSAIYSALFTKTNRIARILAGSKKRILTKKPRFLSTFSQVVITWALVGVQCAIVAVSVMEEMPQSGHDPHFMPRRMVVICTYSTRAFLAPFVWNFILILFCTLYAFKTRNLPENFNEAKFIGFTMYCTLVTWGAFVVLYVNAVNKALTASFTFSLSASIALCLLFFPKIFIILLRPEKNVRSSYTTTKLIRCHFGNSQALNDSKQFSSSKTRNSSQSLSLGFTVSCPTRTASLHVANYNSVAGSPTCQHPRKDAFVQTELSTIICSSHQPQQRRQAGGGASGGFARFTRTFSVMGGTAAGAGGGPFRSGAGAAGSPGPISAITTLGTPPRDGSERLATPLSLADFHKAEKKSRRRTLDDDVMELINSCRRYQDERLLINPSTIHNMLLEEPEEMIAGGEETPPLTDRRHSGEKVTQLLAGTVRTLAQTVSRTAAGTPTSPGADGTGHAERQQQLETANIGSPLVWNSTNATSSLELQCPGDVSRATPTRSSLKGPSAVGNGSDSARSGGQQHHVEFAAGANTAGREQLNGETATAQSTTDDSFEELLRSRGIHPVQISRATQL</sequence>
<keyword evidence="4 12" id="KW-0812">Transmembrane</keyword>
<evidence type="ECO:0000256" key="13">
    <source>
        <dbReference type="SAM" id="SignalP"/>
    </source>
</evidence>
<dbReference type="Gene3D" id="2.10.50.30">
    <property type="entry name" value="GPCR, family 3, nine cysteines domain"/>
    <property type="match status" value="1"/>
</dbReference>
<dbReference type="PROSITE" id="PS00981">
    <property type="entry name" value="G_PROTEIN_RECEP_F3_3"/>
    <property type="match status" value="1"/>
</dbReference>
<evidence type="ECO:0000256" key="12">
    <source>
        <dbReference type="SAM" id="Phobius"/>
    </source>
</evidence>